<protein>
    <recommendedName>
        <fullName evidence="2">MoaB/Mog domain-containing protein</fullName>
    </recommendedName>
</protein>
<dbReference type="OrthoDB" id="270728at2759"/>
<accession>A0A9N9T2B7</accession>
<dbReference type="EMBL" id="OU898280">
    <property type="protein sequence ID" value="CAG9834185.1"/>
    <property type="molecule type" value="Genomic_DNA"/>
</dbReference>
<dbReference type="InterPro" id="IPR036425">
    <property type="entry name" value="MoaB/Mog-like_dom_sf"/>
</dbReference>
<comment type="similarity">
    <text evidence="1">In the N-terminal section; belongs to the MoaB/Mog family.</text>
</comment>
<evidence type="ECO:0000313" key="3">
    <source>
        <dbReference type="EMBL" id="CAG9834185.1"/>
    </source>
</evidence>
<keyword evidence="4" id="KW-1185">Reference proteome</keyword>
<dbReference type="SUPFAM" id="SSF53218">
    <property type="entry name" value="Molybdenum cofactor biosynthesis proteins"/>
    <property type="match status" value="1"/>
</dbReference>
<evidence type="ECO:0000256" key="1">
    <source>
        <dbReference type="ARBA" id="ARBA00007589"/>
    </source>
</evidence>
<dbReference type="InterPro" id="IPR050101">
    <property type="entry name" value="CinA"/>
</dbReference>
<dbReference type="InterPro" id="IPR056596">
    <property type="entry name" value="FLAD1_M"/>
</dbReference>
<sequence length="277" mass="31646">MVLSRWRTTHKILLRHICETKRRQTTAGILVIGDEILKGQTADTNSRYLSKEIYKAGVHVKKISVIGDIVEDVSREVKEFSNSFDYVITTGGIGPTHDDITFEAVAKAFNEELILDPTLKELCLKFYKTNDVNIPGMKMAYIPQSAKLNFKSNITPEPLVYPNISVRNVYIFPGIPELMMKTFSSVKATIFQSKEQFFTKCLYLKSKESDVVQILNKMVQEFPDVQFGSYPKLFNSRYQVKLTVESVSEKSTKMAYETLVKLLPRESIVDNNDIDEM</sequence>
<dbReference type="InterPro" id="IPR001453">
    <property type="entry name" value="MoaB/Mog_dom"/>
</dbReference>
<organism evidence="3 4">
    <name type="scientific">Diabrotica balteata</name>
    <name type="common">Banded cucumber beetle</name>
    <dbReference type="NCBI Taxonomy" id="107213"/>
    <lineage>
        <taxon>Eukaryota</taxon>
        <taxon>Metazoa</taxon>
        <taxon>Ecdysozoa</taxon>
        <taxon>Arthropoda</taxon>
        <taxon>Hexapoda</taxon>
        <taxon>Insecta</taxon>
        <taxon>Pterygota</taxon>
        <taxon>Neoptera</taxon>
        <taxon>Endopterygota</taxon>
        <taxon>Coleoptera</taxon>
        <taxon>Polyphaga</taxon>
        <taxon>Cucujiformia</taxon>
        <taxon>Chrysomeloidea</taxon>
        <taxon>Chrysomelidae</taxon>
        <taxon>Galerucinae</taxon>
        <taxon>Diabroticina</taxon>
        <taxon>Diabroticites</taxon>
        <taxon>Diabrotica</taxon>
    </lineage>
</organism>
<dbReference type="Gene3D" id="3.40.980.10">
    <property type="entry name" value="MoaB/Mog-like domain"/>
    <property type="match status" value="1"/>
</dbReference>
<name>A0A9N9T2B7_DIABA</name>
<evidence type="ECO:0000259" key="2">
    <source>
        <dbReference type="SMART" id="SM00852"/>
    </source>
</evidence>
<dbReference type="Proteomes" id="UP001153709">
    <property type="component" value="Chromosome 5"/>
</dbReference>
<gene>
    <name evidence="3" type="ORF">DIABBA_LOCUS7516</name>
</gene>
<dbReference type="PANTHER" id="PTHR13939:SF0">
    <property type="entry name" value="NMN AMIDOHYDROLASE-LIKE PROTEIN YFAY"/>
    <property type="match status" value="1"/>
</dbReference>
<reference evidence="3" key="1">
    <citation type="submission" date="2022-01" db="EMBL/GenBank/DDBJ databases">
        <authorList>
            <person name="King R."/>
        </authorList>
    </citation>
    <scope>NUCLEOTIDE SEQUENCE</scope>
</reference>
<evidence type="ECO:0000313" key="4">
    <source>
        <dbReference type="Proteomes" id="UP001153709"/>
    </source>
</evidence>
<dbReference type="CDD" id="cd00885">
    <property type="entry name" value="cinA"/>
    <property type="match status" value="1"/>
</dbReference>
<dbReference type="AlphaFoldDB" id="A0A9N9T2B7"/>
<dbReference type="SMART" id="SM00852">
    <property type="entry name" value="MoCF_biosynth"/>
    <property type="match status" value="1"/>
</dbReference>
<dbReference type="Pfam" id="PF24102">
    <property type="entry name" value="FLAD1_M"/>
    <property type="match status" value="1"/>
</dbReference>
<dbReference type="PANTHER" id="PTHR13939">
    <property type="entry name" value="NICOTINAMIDE-NUCLEOTIDE AMIDOHYDROLASE PNCC"/>
    <property type="match status" value="1"/>
</dbReference>
<proteinExistence type="inferred from homology"/>
<dbReference type="Pfam" id="PF00994">
    <property type="entry name" value="MoCF_biosynth"/>
    <property type="match status" value="1"/>
</dbReference>
<feature type="domain" description="MoaB/Mog" evidence="2">
    <location>
        <begin position="28"/>
        <end position="194"/>
    </location>
</feature>